<dbReference type="InterPro" id="IPR010982">
    <property type="entry name" value="Lambda_DNA-bd_dom_sf"/>
</dbReference>
<dbReference type="EMBL" id="FRFG01000010">
    <property type="protein sequence ID" value="SHO55008.1"/>
    <property type="molecule type" value="Genomic_DNA"/>
</dbReference>
<keyword evidence="4" id="KW-1185">Reference proteome</keyword>
<gene>
    <name evidence="3" type="ORF">VQ7734_00727</name>
</gene>
<dbReference type="Gene3D" id="1.10.260.40">
    <property type="entry name" value="lambda repressor-like DNA-binding domains"/>
    <property type="match status" value="1"/>
</dbReference>
<name>A0A1M7YQW9_9VIBR</name>
<dbReference type="Pfam" id="PF01381">
    <property type="entry name" value="HTH_3"/>
    <property type="match status" value="1"/>
</dbReference>
<dbReference type="SMART" id="SM00530">
    <property type="entry name" value="HTH_XRE"/>
    <property type="match status" value="1"/>
</dbReference>
<dbReference type="SUPFAM" id="SSF47413">
    <property type="entry name" value="lambda repressor-like DNA-binding domains"/>
    <property type="match status" value="1"/>
</dbReference>
<reference evidence="4" key="1">
    <citation type="submission" date="2016-12" db="EMBL/GenBank/DDBJ databases">
        <authorList>
            <person name="Rodrigo-Torres L."/>
            <person name="Arahal R.D."/>
            <person name="Lucena T."/>
        </authorList>
    </citation>
    <scope>NUCLEOTIDE SEQUENCE [LARGE SCALE GENOMIC DNA]</scope>
</reference>
<organism evidence="3 4">
    <name type="scientific">Vibrio quintilis</name>
    <dbReference type="NCBI Taxonomy" id="1117707"/>
    <lineage>
        <taxon>Bacteria</taxon>
        <taxon>Pseudomonadati</taxon>
        <taxon>Pseudomonadota</taxon>
        <taxon>Gammaproteobacteria</taxon>
        <taxon>Vibrionales</taxon>
        <taxon>Vibrionaceae</taxon>
        <taxon>Vibrio</taxon>
    </lineage>
</organism>
<evidence type="ECO:0000256" key="1">
    <source>
        <dbReference type="ARBA" id="ARBA00023125"/>
    </source>
</evidence>
<dbReference type="Proteomes" id="UP000184600">
    <property type="component" value="Unassembled WGS sequence"/>
</dbReference>
<dbReference type="PANTHER" id="PTHR46558">
    <property type="entry name" value="TRACRIPTIONAL REGULATORY PROTEIN-RELATED-RELATED"/>
    <property type="match status" value="1"/>
</dbReference>
<dbReference type="STRING" id="1117707.VQ7734_00727"/>
<protein>
    <recommendedName>
        <fullName evidence="2">HTH cro/C1-type domain-containing protein</fullName>
    </recommendedName>
</protein>
<evidence type="ECO:0000313" key="4">
    <source>
        <dbReference type="Proteomes" id="UP000184600"/>
    </source>
</evidence>
<dbReference type="InterPro" id="IPR001387">
    <property type="entry name" value="Cro/C1-type_HTH"/>
</dbReference>
<keyword evidence="1" id="KW-0238">DNA-binding</keyword>
<dbReference type="RefSeq" id="WP_073579912.1">
    <property type="nucleotide sequence ID" value="NZ_AP024898.1"/>
</dbReference>
<dbReference type="CDD" id="cd00093">
    <property type="entry name" value="HTH_XRE"/>
    <property type="match status" value="1"/>
</dbReference>
<accession>A0A1M7YQW9</accession>
<feature type="domain" description="HTH cro/C1-type" evidence="2">
    <location>
        <begin position="16"/>
        <end position="73"/>
    </location>
</feature>
<evidence type="ECO:0000259" key="2">
    <source>
        <dbReference type="PROSITE" id="PS50943"/>
    </source>
</evidence>
<evidence type="ECO:0000313" key="3">
    <source>
        <dbReference type="EMBL" id="SHO55008.1"/>
    </source>
</evidence>
<dbReference type="OrthoDB" id="7349669at2"/>
<proteinExistence type="predicted"/>
<sequence length="217" mass="24839">MSTKNASFKSNFGEKLKIARKDLGLNQNMMASQLGISRDTLSRYERGELSPSLEVFSKMLELFDNIGLSAEDLLFERPKREITTHLVRSWGWAKGYSFVSGGSFRVGATYRDIVRLIEEMINTFPSENPFTSTPEKMESYFYALEEDAEKQEQGQSVHEFELRIPIAGHSASLKAEFPDEERNVDKIFQRYLDEKSKAEALELELNQLKSTSKVTKD</sequence>
<dbReference type="AlphaFoldDB" id="A0A1M7YQW9"/>
<dbReference type="GO" id="GO:0003677">
    <property type="term" value="F:DNA binding"/>
    <property type="evidence" value="ECO:0007669"/>
    <property type="project" value="UniProtKB-KW"/>
</dbReference>
<dbReference type="PANTHER" id="PTHR46558:SF4">
    <property type="entry name" value="DNA-BIDING PHAGE PROTEIN"/>
    <property type="match status" value="1"/>
</dbReference>
<dbReference type="PROSITE" id="PS50943">
    <property type="entry name" value="HTH_CROC1"/>
    <property type="match status" value="1"/>
</dbReference>